<feature type="domain" description="HTH cro/C1-type" evidence="4">
    <location>
        <begin position="23"/>
        <end position="77"/>
    </location>
</feature>
<dbReference type="SUPFAM" id="SSF47413">
    <property type="entry name" value="lambda repressor-like DNA-binding domains"/>
    <property type="match status" value="1"/>
</dbReference>
<dbReference type="EMBL" id="WSEL01000003">
    <property type="protein sequence ID" value="MVQ29644.1"/>
    <property type="molecule type" value="Genomic_DNA"/>
</dbReference>
<dbReference type="Gene3D" id="1.10.260.40">
    <property type="entry name" value="lambda repressor-like DNA-binding domains"/>
    <property type="match status" value="1"/>
</dbReference>
<gene>
    <name evidence="5" type="ORF">GON04_09305</name>
</gene>
<reference evidence="5 6" key="1">
    <citation type="submission" date="2019-12" db="EMBL/GenBank/DDBJ databases">
        <authorList>
            <person name="Huq M.A."/>
        </authorList>
    </citation>
    <scope>NUCLEOTIDE SEQUENCE [LARGE SCALE GENOMIC DNA]</scope>
    <source>
        <strain evidence="5 6">MAH-25</strain>
    </source>
</reference>
<keyword evidence="3" id="KW-0804">Transcription</keyword>
<dbReference type="CDD" id="cd00093">
    <property type="entry name" value="HTH_XRE"/>
    <property type="match status" value="1"/>
</dbReference>
<evidence type="ECO:0000256" key="3">
    <source>
        <dbReference type="ARBA" id="ARBA00023163"/>
    </source>
</evidence>
<dbReference type="PANTHER" id="PTHR46797">
    <property type="entry name" value="HTH-TYPE TRANSCRIPTIONAL REGULATOR"/>
    <property type="match status" value="1"/>
</dbReference>
<dbReference type="PANTHER" id="PTHR46797:SF23">
    <property type="entry name" value="HTH-TYPE TRANSCRIPTIONAL REGULATOR SUTR"/>
    <property type="match status" value="1"/>
</dbReference>
<dbReference type="Pfam" id="PF01381">
    <property type="entry name" value="HTH_3"/>
    <property type="match status" value="1"/>
</dbReference>
<name>A0A6N8IS13_9BURK</name>
<evidence type="ECO:0000256" key="1">
    <source>
        <dbReference type="ARBA" id="ARBA00023015"/>
    </source>
</evidence>
<evidence type="ECO:0000256" key="2">
    <source>
        <dbReference type="ARBA" id="ARBA00023125"/>
    </source>
</evidence>
<dbReference type="InterPro" id="IPR001387">
    <property type="entry name" value="Cro/C1-type_HTH"/>
</dbReference>
<evidence type="ECO:0000313" key="6">
    <source>
        <dbReference type="Proteomes" id="UP000469385"/>
    </source>
</evidence>
<keyword evidence="2" id="KW-0238">DNA-binding</keyword>
<dbReference type="AlphaFoldDB" id="A0A6N8IS13"/>
<evidence type="ECO:0000259" key="4">
    <source>
        <dbReference type="PROSITE" id="PS50943"/>
    </source>
</evidence>
<dbReference type="Proteomes" id="UP000469385">
    <property type="component" value="Unassembled WGS sequence"/>
</dbReference>
<dbReference type="RefSeq" id="WP_181653966.1">
    <property type="nucleotide sequence ID" value="NZ_WSEL01000003.1"/>
</dbReference>
<organism evidence="5 6">
    <name type="scientific">Ramlibacter pinisoli</name>
    <dbReference type="NCBI Taxonomy" id="2682844"/>
    <lineage>
        <taxon>Bacteria</taxon>
        <taxon>Pseudomonadati</taxon>
        <taxon>Pseudomonadota</taxon>
        <taxon>Betaproteobacteria</taxon>
        <taxon>Burkholderiales</taxon>
        <taxon>Comamonadaceae</taxon>
        <taxon>Ramlibacter</taxon>
    </lineage>
</organism>
<dbReference type="GO" id="GO:0003700">
    <property type="term" value="F:DNA-binding transcription factor activity"/>
    <property type="evidence" value="ECO:0007669"/>
    <property type="project" value="TreeGrafter"/>
</dbReference>
<dbReference type="GO" id="GO:0005829">
    <property type="term" value="C:cytosol"/>
    <property type="evidence" value="ECO:0007669"/>
    <property type="project" value="TreeGrafter"/>
</dbReference>
<dbReference type="PROSITE" id="PS50943">
    <property type="entry name" value="HTH_CROC1"/>
    <property type="match status" value="1"/>
</dbReference>
<dbReference type="GO" id="GO:0003677">
    <property type="term" value="F:DNA binding"/>
    <property type="evidence" value="ECO:0007669"/>
    <property type="project" value="UniProtKB-KW"/>
</dbReference>
<dbReference type="InterPro" id="IPR050807">
    <property type="entry name" value="TransReg_Diox_bact_type"/>
</dbReference>
<dbReference type="InterPro" id="IPR010982">
    <property type="entry name" value="Lambda_DNA-bd_dom_sf"/>
</dbReference>
<accession>A0A6N8IS13</accession>
<sequence length="85" mass="9287">MSVRPATAVRKQQSARELLALNVIALRHGKGWSQEALALAAGLHRTFIAHVERKARNISLDNLERIAAALDVAPGELLKPRRDSA</sequence>
<evidence type="ECO:0000313" key="5">
    <source>
        <dbReference type="EMBL" id="MVQ29644.1"/>
    </source>
</evidence>
<dbReference type="SMART" id="SM00530">
    <property type="entry name" value="HTH_XRE"/>
    <property type="match status" value="1"/>
</dbReference>
<protein>
    <submittedName>
        <fullName evidence="5">Helix-turn-helix domain-containing protein</fullName>
    </submittedName>
</protein>
<proteinExistence type="predicted"/>
<keyword evidence="1" id="KW-0805">Transcription regulation</keyword>
<comment type="caution">
    <text evidence="5">The sequence shown here is derived from an EMBL/GenBank/DDBJ whole genome shotgun (WGS) entry which is preliminary data.</text>
</comment>
<keyword evidence="6" id="KW-1185">Reference proteome</keyword>